<dbReference type="SUPFAM" id="SSF55103">
    <property type="entry name" value="FAD-linked oxidases, C-terminal domain"/>
    <property type="match status" value="1"/>
</dbReference>
<dbReference type="AlphaFoldDB" id="A0AA36D6G8"/>
<dbReference type="EMBL" id="CATQJA010002663">
    <property type="protein sequence ID" value="CAJ0581760.1"/>
    <property type="molecule type" value="Genomic_DNA"/>
</dbReference>
<dbReference type="Pfam" id="PF01565">
    <property type="entry name" value="FAD_binding_4"/>
    <property type="match status" value="1"/>
</dbReference>
<organism evidence="11 12">
    <name type="scientific">Mesorhabditis spiculigera</name>
    <dbReference type="NCBI Taxonomy" id="96644"/>
    <lineage>
        <taxon>Eukaryota</taxon>
        <taxon>Metazoa</taxon>
        <taxon>Ecdysozoa</taxon>
        <taxon>Nematoda</taxon>
        <taxon>Chromadorea</taxon>
        <taxon>Rhabditida</taxon>
        <taxon>Rhabditina</taxon>
        <taxon>Rhabditomorpha</taxon>
        <taxon>Rhabditoidea</taxon>
        <taxon>Rhabditidae</taxon>
        <taxon>Mesorhabditinae</taxon>
        <taxon>Mesorhabditis</taxon>
    </lineage>
</organism>
<keyword evidence="3" id="KW-0285">Flavoprotein</keyword>
<dbReference type="Gene3D" id="3.30.465.10">
    <property type="match status" value="1"/>
</dbReference>
<name>A0AA36D6G8_9BILA</name>
<dbReference type="SUPFAM" id="SSF56176">
    <property type="entry name" value="FAD-binding/transporter-associated domain-like"/>
    <property type="match status" value="1"/>
</dbReference>
<comment type="cofactor">
    <cofactor evidence="1">
        <name>FAD</name>
        <dbReference type="ChEBI" id="CHEBI:57692"/>
    </cofactor>
</comment>
<dbReference type="InterPro" id="IPR016167">
    <property type="entry name" value="FAD-bd_PCMH_sub1"/>
</dbReference>
<dbReference type="InterPro" id="IPR006094">
    <property type="entry name" value="Oxid_FAD_bind_N"/>
</dbReference>
<evidence type="ECO:0000313" key="12">
    <source>
        <dbReference type="Proteomes" id="UP001177023"/>
    </source>
</evidence>
<dbReference type="Gene3D" id="3.30.70.2740">
    <property type="match status" value="1"/>
</dbReference>
<dbReference type="FunFam" id="1.10.45.10:FF:000001">
    <property type="entry name" value="D-lactate dehydrogenase mitochondrial"/>
    <property type="match status" value="1"/>
</dbReference>
<dbReference type="GO" id="GO:0071949">
    <property type="term" value="F:FAD binding"/>
    <property type="evidence" value="ECO:0007669"/>
    <property type="project" value="InterPro"/>
</dbReference>
<comment type="caution">
    <text evidence="11">The sequence shown here is derived from an EMBL/GenBank/DDBJ whole genome shotgun (WGS) entry which is preliminary data.</text>
</comment>
<reference evidence="11" key="1">
    <citation type="submission" date="2023-06" db="EMBL/GenBank/DDBJ databases">
        <authorList>
            <person name="Delattre M."/>
        </authorList>
    </citation>
    <scope>NUCLEOTIDE SEQUENCE</scope>
    <source>
        <strain evidence="11">AF72</strain>
    </source>
</reference>
<dbReference type="InterPro" id="IPR016166">
    <property type="entry name" value="FAD-bd_PCMH"/>
</dbReference>
<dbReference type="FunFam" id="3.30.70.2190:FF:000001">
    <property type="entry name" value="D-2-hydroxyglutarate dehydrogenase mitochondrial"/>
    <property type="match status" value="1"/>
</dbReference>
<evidence type="ECO:0000313" key="11">
    <source>
        <dbReference type="EMBL" id="CAJ0581760.1"/>
    </source>
</evidence>
<dbReference type="Gene3D" id="1.10.45.10">
    <property type="entry name" value="Vanillyl-alcohol Oxidase, Chain A, domain 4"/>
    <property type="match status" value="1"/>
</dbReference>
<dbReference type="InterPro" id="IPR051264">
    <property type="entry name" value="FAD-oxidored/transferase_4"/>
</dbReference>
<dbReference type="PANTHER" id="PTHR43716:SF1">
    <property type="entry name" value="D-2-HYDROXYGLUTARATE DEHYDROGENASE, MITOCHONDRIAL"/>
    <property type="match status" value="1"/>
</dbReference>
<dbReference type="FunFam" id="3.30.70.2740:FF:000002">
    <property type="entry name" value="D-2-hydroxyglutarate dehydrogenase mitochondrial"/>
    <property type="match status" value="1"/>
</dbReference>
<dbReference type="Gene3D" id="3.30.43.10">
    <property type="entry name" value="Uridine Diphospho-n-acetylenolpyruvylglucosamine Reductase, domain 2"/>
    <property type="match status" value="1"/>
</dbReference>
<protein>
    <recommendedName>
        <fullName evidence="7">D-2-hydroxyglutarate dehydrogenase, mitochondrial</fullName>
        <ecNumber evidence="6">1.1.99.39</ecNumber>
    </recommendedName>
</protein>
<comment type="similarity">
    <text evidence="2">Belongs to the FAD-binding oxidoreductase/transferase type 4 family.</text>
</comment>
<comment type="catalytic activity">
    <reaction evidence="9">
        <text>(R)-malate + A = oxaloacetate + AH2</text>
        <dbReference type="Rhea" id="RHEA:67460"/>
        <dbReference type="ChEBI" id="CHEBI:13193"/>
        <dbReference type="ChEBI" id="CHEBI:15588"/>
        <dbReference type="ChEBI" id="CHEBI:16452"/>
        <dbReference type="ChEBI" id="CHEBI:17499"/>
    </reaction>
    <physiologicalReaction direction="left-to-right" evidence="9">
        <dbReference type="Rhea" id="RHEA:67461"/>
    </physiologicalReaction>
</comment>
<evidence type="ECO:0000256" key="4">
    <source>
        <dbReference type="ARBA" id="ARBA00022827"/>
    </source>
</evidence>
<dbReference type="FunFam" id="3.30.43.10:FF:000011">
    <property type="entry name" value="D-lactate dehydrogenase (Cytochrome)"/>
    <property type="match status" value="1"/>
</dbReference>
<evidence type="ECO:0000256" key="1">
    <source>
        <dbReference type="ARBA" id="ARBA00001974"/>
    </source>
</evidence>
<keyword evidence="12" id="KW-1185">Reference proteome</keyword>
<dbReference type="GO" id="GO:0005739">
    <property type="term" value="C:mitochondrion"/>
    <property type="evidence" value="ECO:0007669"/>
    <property type="project" value="TreeGrafter"/>
</dbReference>
<dbReference type="EC" id="1.1.99.39" evidence="6"/>
<evidence type="ECO:0000256" key="3">
    <source>
        <dbReference type="ARBA" id="ARBA00022630"/>
    </source>
</evidence>
<dbReference type="InterPro" id="IPR016164">
    <property type="entry name" value="FAD-linked_Oxase-like_C"/>
</dbReference>
<evidence type="ECO:0000256" key="6">
    <source>
        <dbReference type="ARBA" id="ARBA00039003"/>
    </source>
</evidence>
<dbReference type="Gene3D" id="3.30.70.2190">
    <property type="match status" value="1"/>
</dbReference>
<feature type="non-terminal residue" evidence="11">
    <location>
        <position position="1"/>
    </location>
</feature>
<accession>A0AA36D6G8</accession>
<proteinExistence type="inferred from homology"/>
<keyword evidence="5" id="KW-0560">Oxidoreductase</keyword>
<dbReference type="Proteomes" id="UP001177023">
    <property type="component" value="Unassembled WGS sequence"/>
</dbReference>
<sequence length="485" mass="53973">MLKACRSGIQRRGAAKIIARDPDYARLNGQDLQFFEGIVGKDRVLTENLETYNSDWSKWYTGASQCVLQPSTSEEVSAILRHCHDRRIAVVPQAGNTGLVGASIPVHDEVVLSVRKMDKHFEFDDHTGVLSCDAGHILEELENKLAKWNYMMPFDLGAKGSCLIGGNLATCAGGIRLLRYGSLHAHVLGLTVVCPDSKGSILELGSGLRKDNTSLHSHHLFLGSEGQLGVITGVKMTCVTRPLSVQSAMIGANTFDDCRKILRIAKQKLGEILSSFEMMDRETMGVLKDNLEFENVLRSDPPFNLLIETSGSNEAHDREKVDSFLEHCLSQGLAMDGVQAQSHEEARLMWRLRESATIALTMDGQVFKHDVSLPLDHFYRLTEEVQKRVGNVAKRVVTYGHMGDGNSHLNLTSTKEKAEELYQVLYPFVYEWVVKHGGSISAEHGIGQLKRPYANFGKPPRERELVKALKAVFDPRSILNPYKFI</sequence>
<evidence type="ECO:0000256" key="5">
    <source>
        <dbReference type="ARBA" id="ARBA00023002"/>
    </source>
</evidence>
<dbReference type="PROSITE" id="PS51387">
    <property type="entry name" value="FAD_PCMH"/>
    <property type="match status" value="1"/>
</dbReference>
<evidence type="ECO:0000256" key="2">
    <source>
        <dbReference type="ARBA" id="ARBA00008000"/>
    </source>
</evidence>
<feature type="domain" description="FAD-binding PCMH-type" evidence="10">
    <location>
        <begin position="60"/>
        <end position="241"/>
    </location>
</feature>
<dbReference type="PANTHER" id="PTHR43716">
    <property type="entry name" value="D-2-HYDROXYGLUTARATE DEHYDROGENASE, MITOCHONDRIAL"/>
    <property type="match status" value="1"/>
</dbReference>
<evidence type="ECO:0000256" key="9">
    <source>
        <dbReference type="ARBA" id="ARBA00049267"/>
    </source>
</evidence>
<dbReference type="InterPro" id="IPR016169">
    <property type="entry name" value="FAD-bd_PCMH_sub2"/>
</dbReference>
<comment type="function">
    <text evidence="8">Catalyzes the oxidation of D-2-hydroxyglutarate (D-2-HG) to alpha-ketoglutarate. Also catalyzes the oxidation of other D-2-hydroxyacids, such as D-malate (D-MAL) and D-lactate (D-LAC). Exhibits high activities towards D-2-HG and D-MAL but a very weak activity towards D-LAC.</text>
</comment>
<evidence type="ECO:0000256" key="8">
    <source>
        <dbReference type="ARBA" id="ARBA00045410"/>
    </source>
</evidence>
<keyword evidence="4" id="KW-0274">FAD</keyword>
<gene>
    <name evidence="11" type="ORF">MSPICULIGERA_LOCUS19915</name>
</gene>
<dbReference type="InterPro" id="IPR036318">
    <property type="entry name" value="FAD-bd_PCMH-like_sf"/>
</dbReference>
<evidence type="ECO:0000259" key="10">
    <source>
        <dbReference type="PROSITE" id="PS51387"/>
    </source>
</evidence>
<dbReference type="InterPro" id="IPR016171">
    <property type="entry name" value="Vanillyl_alc_oxidase_C-sub2"/>
</dbReference>
<dbReference type="Pfam" id="PF02913">
    <property type="entry name" value="FAD-oxidase_C"/>
    <property type="match status" value="1"/>
</dbReference>
<evidence type="ECO:0000256" key="7">
    <source>
        <dbReference type="ARBA" id="ARBA00039639"/>
    </source>
</evidence>
<dbReference type="GO" id="GO:0051990">
    <property type="term" value="F:(R)-2-hydroxyglutarate dehydrogenase activity"/>
    <property type="evidence" value="ECO:0007669"/>
    <property type="project" value="UniProtKB-EC"/>
</dbReference>
<dbReference type="InterPro" id="IPR004113">
    <property type="entry name" value="FAD-bd_oxidored_4_C"/>
</dbReference>